<dbReference type="STRING" id="1817813.A2008_09415"/>
<dbReference type="Proteomes" id="UP000178735">
    <property type="component" value="Unassembled WGS sequence"/>
</dbReference>
<dbReference type="AlphaFoldDB" id="A0A1F7WIA6"/>
<proteinExistence type="predicted"/>
<feature type="chain" id="PRO_5009533452" description="Outer membrane protein beta-barrel domain-containing protein" evidence="1">
    <location>
        <begin position="34"/>
        <end position="258"/>
    </location>
</feature>
<comment type="caution">
    <text evidence="2">The sequence shown here is derived from an EMBL/GenBank/DDBJ whole genome shotgun (WGS) entry which is preliminary data.</text>
</comment>
<evidence type="ECO:0000313" key="3">
    <source>
        <dbReference type="Proteomes" id="UP000178735"/>
    </source>
</evidence>
<sequence>MNATKKFGNLIRPAVVIGILLAAFFLTAGTAAADPSLAGPTGLFLSPSPAVCKPGKFSGGLYLQNYSIQRAASTNERSLIVNGLYGISRVVEVGFSKSLDSMQSSFDPGLSLNLKYLFPDSKALKVAAGLVIETDNNSYSSAYLVAGQEIAYFGMGVNFGGHRAYPMNKSHYGGYDFSEMAPNNFFFIAGANFDLKVANLTVEYNSDAFSFGFRVPTVDGYSVNLAYISDSDYDLVHRNVYGDSYKRQKVTLGVTGTF</sequence>
<evidence type="ECO:0000256" key="1">
    <source>
        <dbReference type="SAM" id="SignalP"/>
    </source>
</evidence>
<evidence type="ECO:0000313" key="2">
    <source>
        <dbReference type="EMBL" id="OGM02556.1"/>
    </source>
</evidence>
<accession>A0A1F7WIA6</accession>
<name>A0A1F7WIA6_9BACT</name>
<reference evidence="2 3" key="1">
    <citation type="journal article" date="2016" name="Nat. Commun.">
        <title>Thousands of microbial genomes shed light on interconnected biogeochemical processes in an aquifer system.</title>
        <authorList>
            <person name="Anantharaman K."/>
            <person name="Brown C.T."/>
            <person name="Hug L.A."/>
            <person name="Sharon I."/>
            <person name="Castelle C.J."/>
            <person name="Probst A.J."/>
            <person name="Thomas B.C."/>
            <person name="Singh A."/>
            <person name="Wilkins M.J."/>
            <person name="Karaoz U."/>
            <person name="Brodie E.L."/>
            <person name="Williams K.H."/>
            <person name="Hubbard S.S."/>
            <person name="Banfield J.F."/>
        </authorList>
    </citation>
    <scope>NUCLEOTIDE SEQUENCE [LARGE SCALE GENOMIC DNA]</scope>
</reference>
<dbReference type="EMBL" id="MGFH01000206">
    <property type="protein sequence ID" value="OGM02556.1"/>
    <property type="molecule type" value="Genomic_DNA"/>
</dbReference>
<keyword evidence="1" id="KW-0732">Signal</keyword>
<evidence type="ECO:0008006" key="4">
    <source>
        <dbReference type="Google" id="ProtNLM"/>
    </source>
</evidence>
<feature type="signal peptide" evidence="1">
    <location>
        <begin position="1"/>
        <end position="33"/>
    </location>
</feature>
<gene>
    <name evidence="2" type="ORF">A2008_09415</name>
</gene>
<protein>
    <recommendedName>
        <fullName evidence="4">Outer membrane protein beta-barrel domain-containing protein</fullName>
    </recommendedName>
</protein>
<organism evidence="2 3">
    <name type="scientific">Candidatus Wallbacteria bacterium GWC2_49_35</name>
    <dbReference type="NCBI Taxonomy" id="1817813"/>
    <lineage>
        <taxon>Bacteria</taxon>
        <taxon>Candidatus Walliibacteriota</taxon>
    </lineage>
</organism>